<dbReference type="GO" id="GO:0017000">
    <property type="term" value="P:antibiotic biosynthetic process"/>
    <property type="evidence" value="ECO:0007669"/>
    <property type="project" value="UniProtKB-ARBA"/>
</dbReference>
<evidence type="ECO:0000259" key="1">
    <source>
        <dbReference type="Pfam" id="PF12697"/>
    </source>
</evidence>
<protein>
    <recommendedName>
        <fullName evidence="1">AB hydrolase-1 domain-containing protein</fullName>
    </recommendedName>
</protein>
<evidence type="ECO:0000313" key="2">
    <source>
        <dbReference type="EMBL" id="KAJ5323894.1"/>
    </source>
</evidence>
<comment type="caution">
    <text evidence="2">The sequence shown here is derived from an EMBL/GenBank/DDBJ whole genome shotgun (WGS) entry which is preliminary data.</text>
</comment>
<keyword evidence="3" id="KW-1185">Reference proteome</keyword>
<dbReference type="Pfam" id="PF12697">
    <property type="entry name" value="Abhydrolase_6"/>
    <property type="match status" value="1"/>
</dbReference>
<dbReference type="AlphaFoldDB" id="A0A9W9HIR6"/>
<dbReference type="Proteomes" id="UP001147746">
    <property type="component" value="Unassembled WGS sequence"/>
</dbReference>
<proteinExistence type="predicted"/>
<organism evidence="2 3">
    <name type="scientific">Penicillium atrosanguineum</name>
    <dbReference type="NCBI Taxonomy" id="1132637"/>
    <lineage>
        <taxon>Eukaryota</taxon>
        <taxon>Fungi</taxon>
        <taxon>Dikarya</taxon>
        <taxon>Ascomycota</taxon>
        <taxon>Pezizomycotina</taxon>
        <taxon>Eurotiomycetes</taxon>
        <taxon>Eurotiomycetidae</taxon>
        <taxon>Eurotiales</taxon>
        <taxon>Aspergillaceae</taxon>
        <taxon>Penicillium</taxon>
    </lineage>
</organism>
<dbReference type="InterPro" id="IPR029058">
    <property type="entry name" value="AB_hydrolase_fold"/>
</dbReference>
<feature type="domain" description="AB hydrolase-1" evidence="1">
    <location>
        <begin position="15"/>
        <end position="185"/>
    </location>
</feature>
<sequence length="206" mass="22881">MADFLFVNAEAVPTPSVGAIPPNKGLHTDIDYTKNFLRELSDKGRQIVLITHSYGGMFSANVVEGLAYYQRSKAGSPGGVIMVMWMAAFVTPKGQSLLDMLGGNWLPWVLPKDDGYTYSSQQEALFYHDMTSEAQQAAIAKLKGQPTQTFLEKVGYECWHDMPSMYLSCDKDQALPLAFREVFAKVLGNPGLFSHRRLLFSLLECA</sequence>
<reference evidence="2" key="2">
    <citation type="journal article" date="2023" name="IMA Fungus">
        <title>Comparative genomic study of the Penicillium genus elucidates a diverse pangenome and 15 lateral gene transfer events.</title>
        <authorList>
            <person name="Petersen C."/>
            <person name="Sorensen T."/>
            <person name="Nielsen M.R."/>
            <person name="Sondergaard T.E."/>
            <person name="Sorensen J.L."/>
            <person name="Fitzpatrick D.A."/>
            <person name="Frisvad J.C."/>
            <person name="Nielsen K.L."/>
        </authorList>
    </citation>
    <scope>NUCLEOTIDE SEQUENCE</scope>
    <source>
        <strain evidence="2">IBT 21472</strain>
    </source>
</reference>
<dbReference type="InterPro" id="IPR000073">
    <property type="entry name" value="AB_hydrolase_1"/>
</dbReference>
<dbReference type="InterPro" id="IPR052897">
    <property type="entry name" value="Sec-Metab_Biosynth_Hydrolase"/>
</dbReference>
<evidence type="ECO:0000313" key="3">
    <source>
        <dbReference type="Proteomes" id="UP001147746"/>
    </source>
</evidence>
<dbReference type="EMBL" id="JAPZBO010000002">
    <property type="protein sequence ID" value="KAJ5323894.1"/>
    <property type="molecule type" value="Genomic_DNA"/>
</dbReference>
<name>A0A9W9HIR6_9EURO</name>
<dbReference type="GO" id="GO:0072330">
    <property type="term" value="P:monocarboxylic acid biosynthetic process"/>
    <property type="evidence" value="ECO:0007669"/>
    <property type="project" value="UniProtKB-ARBA"/>
</dbReference>
<dbReference type="PANTHER" id="PTHR37017:SF11">
    <property type="entry name" value="ESTERASE_LIPASE_THIOESTERASE DOMAIN-CONTAINING PROTEIN"/>
    <property type="match status" value="1"/>
</dbReference>
<accession>A0A9W9HIR6</accession>
<dbReference type="Gene3D" id="3.40.50.1820">
    <property type="entry name" value="alpha/beta hydrolase"/>
    <property type="match status" value="1"/>
</dbReference>
<dbReference type="SUPFAM" id="SSF53474">
    <property type="entry name" value="alpha/beta-Hydrolases"/>
    <property type="match status" value="1"/>
</dbReference>
<dbReference type="PANTHER" id="PTHR37017">
    <property type="entry name" value="AB HYDROLASE-1 DOMAIN-CONTAINING PROTEIN-RELATED"/>
    <property type="match status" value="1"/>
</dbReference>
<gene>
    <name evidence="2" type="ORF">N7476_002494</name>
</gene>
<reference evidence="2" key="1">
    <citation type="submission" date="2022-12" db="EMBL/GenBank/DDBJ databases">
        <authorList>
            <person name="Petersen C."/>
        </authorList>
    </citation>
    <scope>NUCLEOTIDE SEQUENCE</scope>
    <source>
        <strain evidence="2">IBT 21472</strain>
    </source>
</reference>